<dbReference type="Proteomes" id="UP000007590">
    <property type="component" value="Chromosome"/>
</dbReference>
<feature type="transmembrane region" description="Helical" evidence="5">
    <location>
        <begin position="70"/>
        <end position="87"/>
    </location>
</feature>
<dbReference type="STRING" id="929556.Solca_4322"/>
<dbReference type="OrthoDB" id="1454085at2"/>
<feature type="domain" description="O-antigen ligase-related" evidence="6">
    <location>
        <begin position="192"/>
        <end position="338"/>
    </location>
</feature>
<evidence type="ECO:0000313" key="7">
    <source>
        <dbReference type="EMBL" id="AFD09312.1"/>
    </source>
</evidence>
<feature type="transmembrane region" description="Helical" evidence="5">
    <location>
        <begin position="227"/>
        <end position="247"/>
    </location>
</feature>
<sequence>MGESVIQKEKKKQRDNPLFSVYFFVGALFNFQYLFEAFSIHIPVVSIFYLLGFFLIALKFKKDFYINKSLLFFSTIFIGWYLISYLLNFKSEYSNYKVTMLLTKIIPLLLIGSFLKTRKSVLAFFKGYCYTQIVFIIIVFFICITQINTFNVNTRLIVGGLNPIWIIRVSYECVLIYFIVLGERGRNLLLLILATLPILYATGSKGPFLSFLLVSSLYFISTIKKKYIYLILIVLGTSIVFISAYVSSNEESYITQRFFRAVPDGSSEEIFEESRVVVWPLTLIKMSELDFSRLLFGQGVGNFSKFYFGRESDMRYYPHNFFLELAVEQGIGLIIIFFIWIIWFWIKSKNEFKYIFLFVLINSMFSGDIILNEMIFFYLGLLVNYEEKPKEIIV</sequence>
<dbReference type="RefSeq" id="WP_014682534.1">
    <property type="nucleotide sequence ID" value="NC_017770.1"/>
</dbReference>
<keyword evidence="2 5" id="KW-0812">Transmembrane</keyword>
<organism evidence="7 8">
    <name type="scientific">Solitalea canadensis (strain ATCC 29591 / DSM 3403 / JCM 21819 / LMG 8368 / NBRC 15130 / NCIMB 12057 / USAM 9D)</name>
    <name type="common">Flexibacter canadensis</name>
    <dbReference type="NCBI Taxonomy" id="929556"/>
    <lineage>
        <taxon>Bacteria</taxon>
        <taxon>Pseudomonadati</taxon>
        <taxon>Bacteroidota</taxon>
        <taxon>Sphingobacteriia</taxon>
        <taxon>Sphingobacteriales</taxon>
        <taxon>Sphingobacteriaceae</taxon>
        <taxon>Solitalea</taxon>
    </lineage>
</organism>
<feature type="transmembrane region" description="Helical" evidence="5">
    <location>
        <begin position="40"/>
        <end position="58"/>
    </location>
</feature>
<dbReference type="KEGG" id="scn:Solca_4322"/>
<dbReference type="GO" id="GO:0016874">
    <property type="term" value="F:ligase activity"/>
    <property type="evidence" value="ECO:0007669"/>
    <property type="project" value="UniProtKB-KW"/>
</dbReference>
<evidence type="ECO:0000313" key="8">
    <source>
        <dbReference type="Proteomes" id="UP000007590"/>
    </source>
</evidence>
<feature type="transmembrane region" description="Helical" evidence="5">
    <location>
        <begin position="127"/>
        <end position="148"/>
    </location>
</feature>
<name>H8KMQ9_SOLCM</name>
<gene>
    <name evidence="7" type="ordered locus">Solca_4322</name>
</gene>
<feature type="transmembrane region" description="Helical" evidence="5">
    <location>
        <begin position="188"/>
        <end position="221"/>
    </location>
</feature>
<feature type="transmembrane region" description="Helical" evidence="5">
    <location>
        <begin position="321"/>
        <end position="346"/>
    </location>
</feature>
<dbReference type="AlphaFoldDB" id="H8KMQ9"/>
<evidence type="ECO:0000256" key="2">
    <source>
        <dbReference type="ARBA" id="ARBA00022692"/>
    </source>
</evidence>
<dbReference type="HOGENOM" id="CLU_663336_0_0_10"/>
<comment type="subcellular location">
    <subcellularLocation>
        <location evidence="1">Membrane</location>
        <topology evidence="1">Multi-pass membrane protein</topology>
    </subcellularLocation>
</comment>
<dbReference type="EMBL" id="CP003349">
    <property type="protein sequence ID" value="AFD09312.1"/>
    <property type="molecule type" value="Genomic_DNA"/>
</dbReference>
<keyword evidence="7" id="KW-0436">Ligase</keyword>
<feature type="transmembrane region" description="Helical" evidence="5">
    <location>
        <begin position="160"/>
        <end position="181"/>
    </location>
</feature>
<evidence type="ECO:0000259" key="6">
    <source>
        <dbReference type="Pfam" id="PF04932"/>
    </source>
</evidence>
<keyword evidence="4 5" id="KW-0472">Membrane</keyword>
<evidence type="ECO:0000256" key="4">
    <source>
        <dbReference type="ARBA" id="ARBA00023136"/>
    </source>
</evidence>
<evidence type="ECO:0000256" key="3">
    <source>
        <dbReference type="ARBA" id="ARBA00022989"/>
    </source>
</evidence>
<reference evidence="7" key="1">
    <citation type="submission" date="2012-02" db="EMBL/GenBank/DDBJ databases">
        <title>The complete genome of Solitalea canadensis DSM 3403.</title>
        <authorList>
            <consortium name="US DOE Joint Genome Institute (JGI-PGF)"/>
            <person name="Lucas S."/>
            <person name="Copeland A."/>
            <person name="Lapidus A."/>
            <person name="Glavina del Rio T."/>
            <person name="Dalin E."/>
            <person name="Tice H."/>
            <person name="Bruce D."/>
            <person name="Goodwin L."/>
            <person name="Pitluck S."/>
            <person name="Peters L."/>
            <person name="Ovchinnikova G."/>
            <person name="Lu M."/>
            <person name="Kyrpides N."/>
            <person name="Mavromatis K."/>
            <person name="Ivanova N."/>
            <person name="Brettin T."/>
            <person name="Detter J.C."/>
            <person name="Han C."/>
            <person name="Larimer F."/>
            <person name="Land M."/>
            <person name="Hauser L."/>
            <person name="Markowitz V."/>
            <person name="Cheng J.-F."/>
            <person name="Hugenholtz P."/>
            <person name="Woyke T."/>
            <person name="Wu D."/>
            <person name="Spring S."/>
            <person name="Schroeder M."/>
            <person name="Kopitz M."/>
            <person name="Brambilla E."/>
            <person name="Klenk H.-P."/>
            <person name="Eisen J.A."/>
        </authorList>
    </citation>
    <scope>NUCLEOTIDE SEQUENCE</scope>
    <source>
        <strain evidence="7">DSM 3403</strain>
    </source>
</reference>
<dbReference type="InterPro" id="IPR007016">
    <property type="entry name" value="O-antigen_ligase-rel_domated"/>
</dbReference>
<feature type="transmembrane region" description="Helical" evidence="5">
    <location>
        <begin position="93"/>
        <end position="115"/>
    </location>
</feature>
<evidence type="ECO:0000256" key="1">
    <source>
        <dbReference type="ARBA" id="ARBA00004141"/>
    </source>
</evidence>
<keyword evidence="8" id="KW-1185">Reference proteome</keyword>
<proteinExistence type="predicted"/>
<feature type="transmembrane region" description="Helical" evidence="5">
    <location>
        <begin position="352"/>
        <end position="371"/>
    </location>
</feature>
<evidence type="ECO:0000256" key="5">
    <source>
        <dbReference type="SAM" id="Phobius"/>
    </source>
</evidence>
<accession>H8KMQ9</accession>
<keyword evidence="3 5" id="KW-1133">Transmembrane helix</keyword>
<dbReference type="GO" id="GO:0016020">
    <property type="term" value="C:membrane"/>
    <property type="evidence" value="ECO:0007669"/>
    <property type="project" value="UniProtKB-SubCell"/>
</dbReference>
<protein>
    <submittedName>
        <fullName evidence="7">O-Antigen ligase</fullName>
    </submittedName>
</protein>
<dbReference type="Pfam" id="PF04932">
    <property type="entry name" value="Wzy_C"/>
    <property type="match status" value="1"/>
</dbReference>
<feature type="transmembrane region" description="Helical" evidence="5">
    <location>
        <begin position="16"/>
        <end position="34"/>
    </location>
</feature>